<reference evidence="2" key="2">
    <citation type="submission" date="2023-04" db="EMBL/GenBank/DDBJ databases">
        <authorList>
            <person name="Bu L."/>
            <person name="Lu L."/>
            <person name="Laidemitt M.R."/>
            <person name="Zhang S.M."/>
            <person name="Mutuku M."/>
            <person name="Mkoji G."/>
            <person name="Steinauer M."/>
            <person name="Loker E.S."/>
        </authorList>
    </citation>
    <scope>NUCLEOTIDE SEQUENCE</scope>
    <source>
        <strain evidence="2">KasaAsao</strain>
        <tissue evidence="2">Whole Snail</tissue>
    </source>
</reference>
<evidence type="ECO:0000256" key="1">
    <source>
        <dbReference type="SAM" id="SignalP"/>
    </source>
</evidence>
<dbReference type="Proteomes" id="UP001233172">
    <property type="component" value="Unassembled WGS sequence"/>
</dbReference>
<proteinExistence type="predicted"/>
<keyword evidence="1" id="KW-0732">Signal</keyword>
<name>A0AAD8BJN4_BIOPF</name>
<accession>A0AAD8BJN4</accession>
<dbReference type="EMBL" id="JASAOG010000066">
    <property type="protein sequence ID" value="KAK0055855.1"/>
    <property type="molecule type" value="Genomic_DNA"/>
</dbReference>
<keyword evidence="3" id="KW-1185">Reference proteome</keyword>
<evidence type="ECO:0008006" key="4">
    <source>
        <dbReference type="Google" id="ProtNLM"/>
    </source>
</evidence>
<feature type="signal peptide" evidence="1">
    <location>
        <begin position="1"/>
        <end position="17"/>
    </location>
</feature>
<dbReference type="AlphaFoldDB" id="A0AAD8BJN4"/>
<feature type="non-terminal residue" evidence="2">
    <location>
        <position position="72"/>
    </location>
</feature>
<evidence type="ECO:0000313" key="3">
    <source>
        <dbReference type="Proteomes" id="UP001233172"/>
    </source>
</evidence>
<protein>
    <recommendedName>
        <fullName evidence="4">Apple domain-containing protein</fullName>
    </recommendedName>
</protein>
<sequence>MKTFLVLSLLAFSMNDAAVKTFAKMNDVYQGFQSLNLSFSRSTKVWCSVRCLESLQTCFSFLFRKSDAFCEL</sequence>
<feature type="chain" id="PRO_5041906016" description="Apple domain-containing protein" evidence="1">
    <location>
        <begin position="18"/>
        <end position="72"/>
    </location>
</feature>
<organism evidence="2 3">
    <name type="scientific">Biomphalaria pfeifferi</name>
    <name type="common">Bloodfluke planorb</name>
    <name type="synonym">Freshwater snail</name>
    <dbReference type="NCBI Taxonomy" id="112525"/>
    <lineage>
        <taxon>Eukaryota</taxon>
        <taxon>Metazoa</taxon>
        <taxon>Spiralia</taxon>
        <taxon>Lophotrochozoa</taxon>
        <taxon>Mollusca</taxon>
        <taxon>Gastropoda</taxon>
        <taxon>Heterobranchia</taxon>
        <taxon>Euthyneura</taxon>
        <taxon>Panpulmonata</taxon>
        <taxon>Hygrophila</taxon>
        <taxon>Lymnaeoidea</taxon>
        <taxon>Planorbidae</taxon>
        <taxon>Biomphalaria</taxon>
    </lineage>
</organism>
<comment type="caution">
    <text evidence="2">The sequence shown here is derived from an EMBL/GenBank/DDBJ whole genome shotgun (WGS) entry which is preliminary data.</text>
</comment>
<reference evidence="2" key="1">
    <citation type="journal article" date="2023" name="PLoS Negl. Trop. Dis.">
        <title>A genome sequence for Biomphalaria pfeifferi, the major vector snail for the human-infecting parasite Schistosoma mansoni.</title>
        <authorList>
            <person name="Bu L."/>
            <person name="Lu L."/>
            <person name="Laidemitt M.R."/>
            <person name="Zhang S.M."/>
            <person name="Mutuku M."/>
            <person name="Mkoji G."/>
            <person name="Steinauer M."/>
            <person name="Loker E.S."/>
        </authorList>
    </citation>
    <scope>NUCLEOTIDE SEQUENCE</scope>
    <source>
        <strain evidence="2">KasaAsao</strain>
    </source>
</reference>
<gene>
    <name evidence="2" type="ORF">Bpfe_014724</name>
</gene>
<evidence type="ECO:0000313" key="2">
    <source>
        <dbReference type="EMBL" id="KAK0055855.1"/>
    </source>
</evidence>